<dbReference type="EMBL" id="JAPZVI010000010">
    <property type="protein sequence ID" value="MCZ8402722.1"/>
    <property type="molecule type" value="Genomic_DNA"/>
</dbReference>
<accession>A0A9X3R4R1</accession>
<protein>
    <submittedName>
        <fullName evidence="1">Type I-E CRISPR-associated protein Cse1/CasA</fullName>
    </submittedName>
</protein>
<gene>
    <name evidence="1" type="primary">casA</name>
    <name evidence="1" type="ORF">O9570_14815</name>
</gene>
<dbReference type="RefSeq" id="WP_082402858.1">
    <property type="nucleotide sequence ID" value="NZ_CYTI01000019.1"/>
</dbReference>
<dbReference type="Pfam" id="PF09481">
    <property type="entry name" value="CRISPR_Cse1"/>
    <property type="match status" value="1"/>
</dbReference>
<organism evidence="1 2">
    <name type="scientific">Alcaligenes xylosoxydans xylosoxydans</name>
    <name type="common">Achromobacter xylosoxidans</name>
    <dbReference type="NCBI Taxonomy" id="85698"/>
    <lineage>
        <taxon>Bacteria</taxon>
        <taxon>Pseudomonadati</taxon>
        <taxon>Pseudomonadota</taxon>
        <taxon>Betaproteobacteria</taxon>
        <taxon>Burkholderiales</taxon>
        <taxon>Alcaligenaceae</taxon>
        <taxon>Achromobacter</taxon>
    </lineage>
</organism>
<dbReference type="NCBIfam" id="TIGR02547">
    <property type="entry name" value="casA_cse1"/>
    <property type="match status" value="1"/>
</dbReference>
<sequence>MHKSFSLLSEAWMPVRFVDGTVTRLGLDEVFARSHEIVALAETAPPSLVAQYRLLLAILHRALVHVRGRWDDDDRADWHADGLPLSDIRAYLARWRDRFWLFHPEAPFLQVAALSAAAETRDKRKPWTQIALASAKGNTPVVFDHAWDGDPTEITAADAVCTLLGFLQFTPGGLVKSLRDADKAGALANTAAVVPLGPNLASTLCLALHPAPTAHAEPDLPAWEREPLTTNQLRAEPILATGPNDRYSRQSRAVLLVRENDGGVRWLHFGAGQALGEDPHAPDPMASYRAGSNGLVRLTFTAGRAIWRDLPVLVPDRGSGGQPAAVLNHAINLHLADSARSPYQRLLVAGVASDQAKILRWRADSIALPSVVLFDPDKAQLLGSLLRVAEALFSDMRRLATWMLAHALPDSKSKDAQGRARAMLEASPFAAAYFVAMERALPEALRELGEGACGDAADYWHQAMRGAALHAWDQVLTCLGQSARALRADGEYTHRLYALLNKQCSRPHAELPEEV</sequence>
<dbReference type="Proteomes" id="UP001141992">
    <property type="component" value="Unassembled WGS sequence"/>
</dbReference>
<evidence type="ECO:0000313" key="2">
    <source>
        <dbReference type="Proteomes" id="UP001141992"/>
    </source>
</evidence>
<dbReference type="CDD" id="cd09729">
    <property type="entry name" value="Cse1_I-E"/>
    <property type="match status" value="1"/>
</dbReference>
<proteinExistence type="predicted"/>
<dbReference type="AlphaFoldDB" id="A0A9X3R4R1"/>
<comment type="caution">
    <text evidence="1">The sequence shown here is derived from an EMBL/GenBank/DDBJ whole genome shotgun (WGS) entry which is preliminary data.</text>
</comment>
<reference evidence="1" key="1">
    <citation type="submission" date="2022-12" db="EMBL/GenBank/DDBJ databases">
        <authorList>
            <person name="Voronina O.L."/>
            <person name="Kunda M.S."/>
            <person name="Ryzhova N."/>
            <person name="Aksenova E.I."/>
        </authorList>
    </citation>
    <scope>NUCLEOTIDE SEQUENCE</scope>
    <source>
        <strain evidence="1">SCCH136:Ach223948</strain>
    </source>
</reference>
<dbReference type="InterPro" id="IPR013381">
    <property type="entry name" value="CRISPR-assoc_prot_Cse1"/>
</dbReference>
<evidence type="ECO:0000313" key="1">
    <source>
        <dbReference type="EMBL" id="MCZ8402722.1"/>
    </source>
</evidence>
<dbReference type="Gene3D" id="1.10.132.100">
    <property type="match status" value="1"/>
</dbReference>
<name>A0A9X3R4R1_ALCXX</name>